<evidence type="ECO:0000313" key="1">
    <source>
        <dbReference type="EMBL" id="BBZ15035.1"/>
    </source>
</evidence>
<dbReference type="Proteomes" id="UP000467379">
    <property type="component" value="Plasmid pJCM12687"/>
</dbReference>
<evidence type="ECO:0000313" key="3">
    <source>
        <dbReference type="Proteomes" id="UP000192441"/>
    </source>
</evidence>
<dbReference type="Proteomes" id="UP000192441">
    <property type="component" value="Unassembled WGS sequence"/>
</dbReference>
<dbReference type="EMBL" id="AP022607">
    <property type="protein sequence ID" value="BBZ15035.1"/>
    <property type="molecule type" value="Genomic_DNA"/>
</dbReference>
<protein>
    <recommendedName>
        <fullName evidence="5">Immunity protein 52 domain-containing protein</fullName>
    </recommendedName>
</protein>
<accession>A0A7I7WDX9</accession>
<dbReference type="AlphaFoldDB" id="A0A7I7WDX9"/>
<keyword evidence="1" id="KW-0614">Plasmid</keyword>
<keyword evidence="4" id="KW-1185">Reference proteome</keyword>
<gene>
    <name evidence="2" type="ORF">BST20_27800</name>
    <name evidence="1" type="ORF">MBRA_52300</name>
</gene>
<dbReference type="OrthoDB" id="4716688at2"/>
<name>A0A7I7WDX9_9MYCO</name>
<dbReference type="EMBL" id="MVHM01000034">
    <property type="protein sequence ID" value="ORA29859.1"/>
    <property type="molecule type" value="Genomic_DNA"/>
</dbReference>
<evidence type="ECO:0000313" key="2">
    <source>
        <dbReference type="EMBL" id="ORA29859.1"/>
    </source>
</evidence>
<evidence type="ECO:0000313" key="4">
    <source>
        <dbReference type="Proteomes" id="UP000467379"/>
    </source>
</evidence>
<geneLocation type="plasmid" evidence="1 4">
    <name>pJCM12687</name>
</geneLocation>
<sequence>MLKLIGGWGDRAETPRSCAERVQLSWQLMPSQPDTYGPWGVWVSGEDRQRRVLVPINDADPEAIEAAIVAETERVNEGPRTAPGHYIEFTREVLGERPETSPRYFQYYARAGFVESARPMNHLLMELDADTQPDQARTYLIALVRAWRPEHLAVVGDTTLKEQRHKPPQVRVGWLTYIRDATTLDTMMLGEQITVTEADDGRYLTLSGSPTDPELYSVLLVRRALGYPDA</sequence>
<reference evidence="2 3" key="1">
    <citation type="submission" date="2016-12" db="EMBL/GenBank/DDBJ databases">
        <title>The new phylogeny of genus Mycobacterium.</title>
        <authorList>
            <person name="Tortoli E."/>
            <person name="Trovato A."/>
            <person name="Cirillo D.M."/>
        </authorList>
    </citation>
    <scope>NUCLEOTIDE SEQUENCE [LARGE SCALE GENOMIC DNA]</scope>
    <source>
        <strain evidence="2 3">DSM 44624</strain>
    </source>
</reference>
<dbReference type="RefSeq" id="WP_083134623.1">
    <property type="nucleotide sequence ID" value="NZ_AP022607.1"/>
</dbReference>
<reference evidence="1 4" key="2">
    <citation type="journal article" date="2019" name="Emerg. Microbes Infect.">
        <title>Comprehensive subspecies identification of 175 nontuberculous mycobacteria species based on 7547 genomic profiles.</title>
        <authorList>
            <person name="Matsumoto Y."/>
            <person name="Kinjo T."/>
            <person name="Motooka D."/>
            <person name="Nabeya D."/>
            <person name="Jung N."/>
            <person name="Uechi K."/>
            <person name="Horii T."/>
            <person name="Iida T."/>
            <person name="Fujita J."/>
            <person name="Nakamura S."/>
        </authorList>
    </citation>
    <scope>NUCLEOTIDE SEQUENCE [LARGE SCALE GENOMIC DNA]</scope>
    <source>
        <strain evidence="1 4">JCM 12687</strain>
        <plasmid evidence="1">pJCM12687</plasmid>
    </source>
</reference>
<reference evidence="1" key="3">
    <citation type="submission" date="2020-02" db="EMBL/GenBank/DDBJ databases">
        <authorList>
            <person name="Matsumoto Y."/>
            <person name="Kinjo T."/>
            <person name="Motooka D."/>
            <person name="Nabeya D."/>
            <person name="Jung N."/>
            <person name="Uechi K."/>
            <person name="Horii T."/>
            <person name="Iida T."/>
            <person name="Fujita J."/>
            <person name="Nakamura S."/>
        </authorList>
    </citation>
    <scope>NUCLEOTIDE SEQUENCE</scope>
    <source>
        <strain evidence="1">JCM 12687</strain>
        <plasmid evidence="1">pJCM12687</plasmid>
    </source>
</reference>
<evidence type="ECO:0008006" key="5">
    <source>
        <dbReference type="Google" id="ProtNLM"/>
    </source>
</evidence>
<proteinExistence type="predicted"/>
<organism evidence="2 3">
    <name type="scientific">Mycobacterium branderi</name>
    <dbReference type="NCBI Taxonomy" id="43348"/>
    <lineage>
        <taxon>Bacteria</taxon>
        <taxon>Bacillati</taxon>
        <taxon>Actinomycetota</taxon>
        <taxon>Actinomycetes</taxon>
        <taxon>Mycobacteriales</taxon>
        <taxon>Mycobacteriaceae</taxon>
        <taxon>Mycobacterium</taxon>
    </lineage>
</organism>